<reference evidence="1" key="1">
    <citation type="journal article" date="2023" name="PhytoFront">
        <title>Draft Genome Resources of Seven Strains of Tilletia horrida, Causal Agent of Kernel Smut of Rice.</title>
        <authorList>
            <person name="Khanal S."/>
            <person name="Antony Babu S."/>
            <person name="Zhou X.G."/>
        </authorList>
    </citation>
    <scope>NUCLEOTIDE SEQUENCE</scope>
    <source>
        <strain evidence="1">TX3</strain>
    </source>
</reference>
<evidence type="ECO:0008006" key="3">
    <source>
        <dbReference type="Google" id="ProtNLM"/>
    </source>
</evidence>
<dbReference type="PANTHER" id="PTHR43431">
    <property type="entry name" value="OXIDOREDUCTASE, SHORT CHAIN DEHYDROGENASE/REDUCTASE FAMILY (AFU_ORTHOLOGUE AFUA_5G14000)"/>
    <property type="match status" value="1"/>
</dbReference>
<evidence type="ECO:0000313" key="1">
    <source>
        <dbReference type="EMBL" id="KAK0532901.1"/>
    </source>
</evidence>
<dbReference type="PANTHER" id="PTHR43431:SF7">
    <property type="entry name" value="OXIDOREDUCTASE, SHORT CHAIN DEHYDROGENASE_REDUCTASE FAMILY (AFU_ORTHOLOGUE AFUA_5G14000)"/>
    <property type="match status" value="1"/>
</dbReference>
<dbReference type="Gene3D" id="3.40.50.720">
    <property type="entry name" value="NAD(P)-binding Rossmann-like Domain"/>
    <property type="match status" value="1"/>
</dbReference>
<sequence>MSASSAASSIASKQIVLVMGAGPGTGFSIAKRFAAAGHPVGLLSRTQANLDPLVESINATHASQPASHRPPPARAFAADATNAASVRSAVEQAAAAWGPDAYLYGGVMNTTSFHRAAFLETSEADIRALFDGQVLGVLHFGQALLRAISARPGFPTQRYPADAPSSMPNGFLFVTGASAGLRGNANFGAFAAAKFGVRGLTQSIAREYGPQGIHVSHIVVDGIIRTERTLKMLAGKGPEDEQGWLNPDDIAETYFALAQQPRNAFTHEIDIRPGGEKW</sequence>
<evidence type="ECO:0000313" key="2">
    <source>
        <dbReference type="Proteomes" id="UP001176521"/>
    </source>
</evidence>
<gene>
    <name evidence="1" type="ORF">OC842_003146</name>
</gene>
<proteinExistence type="predicted"/>
<dbReference type="Pfam" id="PF00106">
    <property type="entry name" value="adh_short"/>
    <property type="match status" value="1"/>
</dbReference>
<dbReference type="InterPro" id="IPR002347">
    <property type="entry name" value="SDR_fam"/>
</dbReference>
<keyword evidence="2" id="KW-1185">Reference proteome</keyword>
<dbReference type="SUPFAM" id="SSF51735">
    <property type="entry name" value="NAD(P)-binding Rossmann-fold domains"/>
    <property type="match status" value="1"/>
</dbReference>
<organism evidence="1 2">
    <name type="scientific">Tilletia horrida</name>
    <dbReference type="NCBI Taxonomy" id="155126"/>
    <lineage>
        <taxon>Eukaryota</taxon>
        <taxon>Fungi</taxon>
        <taxon>Dikarya</taxon>
        <taxon>Basidiomycota</taxon>
        <taxon>Ustilaginomycotina</taxon>
        <taxon>Exobasidiomycetes</taxon>
        <taxon>Tilletiales</taxon>
        <taxon>Tilletiaceae</taxon>
        <taxon>Tilletia</taxon>
    </lineage>
</organism>
<comment type="caution">
    <text evidence="1">The sequence shown here is derived from an EMBL/GenBank/DDBJ whole genome shotgun (WGS) entry which is preliminary data.</text>
</comment>
<protein>
    <recommendedName>
        <fullName evidence="3">Oxidoreductase</fullName>
    </recommendedName>
</protein>
<dbReference type="Proteomes" id="UP001176521">
    <property type="component" value="Unassembled WGS sequence"/>
</dbReference>
<dbReference type="EMBL" id="JAPDMQ010000149">
    <property type="protein sequence ID" value="KAK0532901.1"/>
    <property type="molecule type" value="Genomic_DNA"/>
</dbReference>
<name>A0AAN6JKG2_9BASI</name>
<accession>A0AAN6JKG2</accession>
<dbReference type="InterPro" id="IPR036291">
    <property type="entry name" value="NAD(P)-bd_dom_sf"/>
</dbReference>
<dbReference type="PRINTS" id="PR00081">
    <property type="entry name" value="GDHRDH"/>
</dbReference>
<dbReference type="AlphaFoldDB" id="A0AAN6JKG2"/>